<dbReference type="InterPro" id="IPR057617">
    <property type="entry name" value="PML_C"/>
</dbReference>
<dbReference type="InterPro" id="IPR012337">
    <property type="entry name" value="RNaseH-like_sf"/>
</dbReference>
<dbReference type="InterPro" id="IPR036397">
    <property type="entry name" value="RNaseH_sf"/>
</dbReference>
<dbReference type="Gene3D" id="3.30.420.10">
    <property type="entry name" value="Ribonuclease H-like superfamily/Ribonuclease H"/>
    <property type="match status" value="1"/>
</dbReference>
<dbReference type="EMBL" id="JARGEI010000019">
    <property type="protein sequence ID" value="KAJ8714485.1"/>
    <property type="molecule type" value="Genomic_DNA"/>
</dbReference>
<dbReference type="GO" id="GO:0003676">
    <property type="term" value="F:nucleic acid binding"/>
    <property type="evidence" value="ECO:0007669"/>
    <property type="project" value="InterPro"/>
</dbReference>
<evidence type="ECO:0000259" key="2">
    <source>
        <dbReference type="Pfam" id="PF25244"/>
    </source>
</evidence>
<sequence>MAASSSTEINTSVNQFVEDESIKIVVFHLDTTDWDSKVAEICQIAARYEGNQFQEYLIPSGPFNERATKSNRFAFRNGKLTQAGRDVNAVSPSDGLKNFLDFLSDLTGNTGAVLLAANNCYKFQRHVLVRIMKKYNLLDTFESLVQGFIDTVPVFKKILPNEDCSLENLAKYTPYALIFYDAVVYVDIIVSLIDAKNCSDETLKQNATKLDEFIRYFDLNSNFEMVQNEIEADNLTDDNRWKLARAGITIDMLKNAYREDPEEGISNLLKAKLKMQQKTITKINKNVKKLCDNDNNIVQN</sequence>
<evidence type="ECO:0000313" key="3">
    <source>
        <dbReference type="EMBL" id="KAJ8714485.1"/>
    </source>
</evidence>
<keyword evidence="4" id="KW-1185">Reference proteome</keyword>
<dbReference type="Pfam" id="PF22123">
    <property type="entry name" value="Exu_RNase_H_like"/>
    <property type="match status" value="1"/>
</dbReference>
<feature type="domain" description="PML C-terminal" evidence="2">
    <location>
        <begin position="231"/>
        <end position="292"/>
    </location>
</feature>
<proteinExistence type="predicted"/>
<gene>
    <name evidence="3" type="ORF">PYW07_002710</name>
</gene>
<evidence type="ECO:0000259" key="1">
    <source>
        <dbReference type="Pfam" id="PF22123"/>
    </source>
</evidence>
<evidence type="ECO:0000313" key="4">
    <source>
        <dbReference type="Proteomes" id="UP001231518"/>
    </source>
</evidence>
<dbReference type="InterPro" id="IPR054362">
    <property type="entry name" value="Exu_RNase_H-like"/>
</dbReference>
<name>A0AAD7YFT7_MYTSE</name>
<dbReference type="AlphaFoldDB" id="A0AAD7YFT7"/>
<feature type="domain" description="Exuperantia RNAse H-like" evidence="1">
    <location>
        <begin position="24"/>
        <end position="163"/>
    </location>
</feature>
<protein>
    <submittedName>
        <fullName evidence="3">Uncharacterized protein</fullName>
    </submittedName>
</protein>
<dbReference type="Pfam" id="PF25244">
    <property type="entry name" value="PML_C"/>
    <property type="match status" value="1"/>
</dbReference>
<dbReference type="SUPFAM" id="SSF53098">
    <property type="entry name" value="Ribonuclease H-like"/>
    <property type="match status" value="1"/>
</dbReference>
<accession>A0AAD7YFT7</accession>
<reference evidence="3" key="1">
    <citation type="submission" date="2023-03" db="EMBL/GenBank/DDBJ databases">
        <title>Chromosome-level genomes of two armyworms, Mythimna separata and Mythimna loreyi, provide insights into the biosynthesis and reception of sex pheromones.</title>
        <authorList>
            <person name="Zhao H."/>
        </authorList>
    </citation>
    <scope>NUCLEOTIDE SEQUENCE</scope>
    <source>
        <strain evidence="3">BeijingLab</strain>
        <tissue evidence="3">Pupa</tissue>
    </source>
</reference>
<dbReference type="Proteomes" id="UP001231518">
    <property type="component" value="Chromosome 13"/>
</dbReference>
<organism evidence="3 4">
    <name type="scientific">Mythimna separata</name>
    <name type="common">Oriental armyworm</name>
    <name type="synonym">Pseudaletia separata</name>
    <dbReference type="NCBI Taxonomy" id="271217"/>
    <lineage>
        <taxon>Eukaryota</taxon>
        <taxon>Metazoa</taxon>
        <taxon>Ecdysozoa</taxon>
        <taxon>Arthropoda</taxon>
        <taxon>Hexapoda</taxon>
        <taxon>Insecta</taxon>
        <taxon>Pterygota</taxon>
        <taxon>Neoptera</taxon>
        <taxon>Endopterygota</taxon>
        <taxon>Lepidoptera</taxon>
        <taxon>Glossata</taxon>
        <taxon>Ditrysia</taxon>
        <taxon>Noctuoidea</taxon>
        <taxon>Noctuidae</taxon>
        <taxon>Noctuinae</taxon>
        <taxon>Hadenini</taxon>
        <taxon>Mythimna</taxon>
    </lineage>
</organism>
<comment type="caution">
    <text evidence="3">The sequence shown here is derived from an EMBL/GenBank/DDBJ whole genome shotgun (WGS) entry which is preliminary data.</text>
</comment>